<protein>
    <recommendedName>
        <fullName evidence="3">Leucine-rich repeat domain-containing protein</fullName>
    </recommendedName>
</protein>
<proteinExistence type="predicted"/>
<dbReference type="Proteomes" id="UP001224775">
    <property type="component" value="Unassembled WGS sequence"/>
</dbReference>
<gene>
    <name evidence="1" type="ORF">QTG54_011458</name>
</gene>
<dbReference type="Pfam" id="PF13306">
    <property type="entry name" value="LRR_5"/>
    <property type="match status" value="1"/>
</dbReference>
<reference evidence="1" key="1">
    <citation type="submission" date="2023-06" db="EMBL/GenBank/DDBJ databases">
        <title>Survivors Of The Sea: Transcriptome response of Skeletonema marinoi to long-term dormancy.</title>
        <authorList>
            <person name="Pinder M.I.M."/>
            <person name="Kourtchenko O."/>
            <person name="Robertson E.K."/>
            <person name="Larsson T."/>
            <person name="Maumus F."/>
            <person name="Osuna-Cruz C.M."/>
            <person name="Vancaester E."/>
            <person name="Stenow R."/>
            <person name="Vandepoele K."/>
            <person name="Ploug H."/>
            <person name="Bruchert V."/>
            <person name="Godhe A."/>
            <person name="Topel M."/>
        </authorList>
    </citation>
    <scope>NUCLEOTIDE SEQUENCE</scope>
    <source>
        <strain evidence="1">R05AC</strain>
    </source>
</reference>
<evidence type="ECO:0000313" key="2">
    <source>
        <dbReference type="Proteomes" id="UP001224775"/>
    </source>
</evidence>
<dbReference type="AlphaFoldDB" id="A0AAD8Y2L0"/>
<feature type="non-terminal residue" evidence="1">
    <location>
        <position position="111"/>
    </location>
</feature>
<dbReference type="EMBL" id="JATAAI010000023">
    <property type="protein sequence ID" value="KAK1737686.1"/>
    <property type="molecule type" value="Genomic_DNA"/>
</dbReference>
<sequence length="111" mass="12484">MMAADGWYIYTGREAVPDYVTRVRIHESVSVIRARAFCRHPNIKVVECHDRVKTVGGWAFFICPSLRRVIMPGVEVVKRYAFASCKALADVECDKLEIIEESAFSNSSLGS</sequence>
<name>A0AAD8Y2L0_9STRA</name>
<evidence type="ECO:0008006" key="3">
    <source>
        <dbReference type="Google" id="ProtNLM"/>
    </source>
</evidence>
<keyword evidence="2" id="KW-1185">Reference proteome</keyword>
<dbReference type="InterPro" id="IPR032675">
    <property type="entry name" value="LRR_dom_sf"/>
</dbReference>
<dbReference type="Gene3D" id="3.80.10.10">
    <property type="entry name" value="Ribonuclease Inhibitor"/>
    <property type="match status" value="1"/>
</dbReference>
<organism evidence="1 2">
    <name type="scientific">Skeletonema marinoi</name>
    <dbReference type="NCBI Taxonomy" id="267567"/>
    <lineage>
        <taxon>Eukaryota</taxon>
        <taxon>Sar</taxon>
        <taxon>Stramenopiles</taxon>
        <taxon>Ochrophyta</taxon>
        <taxon>Bacillariophyta</taxon>
        <taxon>Coscinodiscophyceae</taxon>
        <taxon>Thalassiosirophycidae</taxon>
        <taxon>Thalassiosirales</taxon>
        <taxon>Skeletonemataceae</taxon>
        <taxon>Skeletonema</taxon>
        <taxon>Skeletonema marinoi-dohrnii complex</taxon>
    </lineage>
</organism>
<accession>A0AAD8Y2L0</accession>
<comment type="caution">
    <text evidence="1">The sequence shown here is derived from an EMBL/GenBank/DDBJ whole genome shotgun (WGS) entry which is preliminary data.</text>
</comment>
<dbReference type="InterPro" id="IPR026906">
    <property type="entry name" value="LRR_5"/>
</dbReference>
<evidence type="ECO:0000313" key="1">
    <source>
        <dbReference type="EMBL" id="KAK1737686.1"/>
    </source>
</evidence>